<evidence type="ECO:0000259" key="5">
    <source>
        <dbReference type="Pfam" id="PF17768"/>
    </source>
</evidence>
<gene>
    <name evidence="6" type="ORF">RWE15_24275</name>
</gene>
<comment type="caution">
    <text evidence="6">The sequence shown here is derived from an EMBL/GenBank/DDBJ whole genome shotgun (WGS) entry which is preliminary data.</text>
</comment>
<evidence type="ECO:0000256" key="2">
    <source>
        <dbReference type="SAM" id="Coils"/>
    </source>
</evidence>
<keyword evidence="1" id="KW-0378">Hydrolase</keyword>
<dbReference type="Pfam" id="PF02272">
    <property type="entry name" value="DHHA1"/>
    <property type="match status" value="1"/>
</dbReference>
<dbReference type="EMBL" id="JAWDIP010000004">
    <property type="protein sequence ID" value="MDY0396843.1"/>
    <property type="molecule type" value="Genomic_DNA"/>
</dbReference>
<accession>A0ABU5CBZ6</accession>
<keyword evidence="2" id="KW-0175">Coiled coil</keyword>
<dbReference type="PANTHER" id="PTHR30255">
    <property type="entry name" value="SINGLE-STRANDED-DNA-SPECIFIC EXONUCLEASE RECJ"/>
    <property type="match status" value="1"/>
</dbReference>
<dbReference type="InterPro" id="IPR051673">
    <property type="entry name" value="SSDNA_exonuclease_RecJ"/>
</dbReference>
<keyword evidence="6" id="KW-0269">Exonuclease</keyword>
<evidence type="ECO:0000259" key="3">
    <source>
        <dbReference type="Pfam" id="PF02272"/>
    </source>
</evidence>
<dbReference type="InterPro" id="IPR041122">
    <property type="entry name" value="RecJ_OB"/>
</dbReference>
<feature type="domain" description="RecJ OB" evidence="5">
    <location>
        <begin position="251"/>
        <end position="356"/>
    </location>
</feature>
<dbReference type="InterPro" id="IPR018779">
    <property type="entry name" value="RecJ_C"/>
</dbReference>
<evidence type="ECO:0000259" key="4">
    <source>
        <dbReference type="Pfam" id="PF10141"/>
    </source>
</evidence>
<dbReference type="Gene3D" id="3.10.310.30">
    <property type="match status" value="1"/>
</dbReference>
<dbReference type="Proteomes" id="UP001281447">
    <property type="component" value="Unassembled WGS sequence"/>
</dbReference>
<evidence type="ECO:0000256" key="1">
    <source>
        <dbReference type="ARBA" id="ARBA00022801"/>
    </source>
</evidence>
<dbReference type="InterPro" id="IPR038763">
    <property type="entry name" value="DHH_sf"/>
</dbReference>
<dbReference type="Pfam" id="PF17768">
    <property type="entry name" value="RecJ_OB"/>
    <property type="match status" value="1"/>
</dbReference>
<dbReference type="Pfam" id="PF10141">
    <property type="entry name" value="ssDNA-exonuc_C"/>
    <property type="match status" value="1"/>
</dbReference>
<name>A0ABU5CBZ6_9BACI</name>
<protein>
    <submittedName>
        <fullName evidence="6">Single-stranded-DNA-specific exonuclease C-terminal domain-containing protein</fullName>
    </submittedName>
</protein>
<feature type="coiled-coil region" evidence="2">
    <location>
        <begin position="98"/>
        <end position="132"/>
    </location>
</feature>
<dbReference type="SUPFAM" id="SSF64182">
    <property type="entry name" value="DHH phosphoesterases"/>
    <property type="match status" value="1"/>
</dbReference>
<reference evidence="6 7" key="1">
    <citation type="submission" date="2023-10" db="EMBL/GenBank/DDBJ databases">
        <title>Virgibacillus halophilus 5B73C genome.</title>
        <authorList>
            <person name="Miliotis G."/>
            <person name="Sengupta P."/>
            <person name="Hameed A."/>
            <person name="Chuvochina M."/>
            <person name="Mcdonagh F."/>
            <person name="Simpson A.C."/>
            <person name="Singh N.K."/>
            <person name="Rekha P.D."/>
            <person name="Raman K."/>
            <person name="Hugenholtz P."/>
            <person name="Venkateswaran K."/>
        </authorList>
    </citation>
    <scope>NUCLEOTIDE SEQUENCE [LARGE SCALE GENOMIC DNA]</scope>
    <source>
        <strain evidence="6 7">5B73C</strain>
    </source>
</reference>
<dbReference type="InterPro" id="IPR003156">
    <property type="entry name" value="DHHA1_dom"/>
</dbReference>
<organism evidence="6 7">
    <name type="scientific">Tigheibacillus halophilus</name>
    <dbReference type="NCBI Taxonomy" id="361280"/>
    <lineage>
        <taxon>Bacteria</taxon>
        <taxon>Bacillati</taxon>
        <taxon>Bacillota</taxon>
        <taxon>Bacilli</taxon>
        <taxon>Bacillales</taxon>
        <taxon>Bacillaceae</taxon>
        <taxon>Tigheibacillus</taxon>
    </lineage>
</organism>
<dbReference type="Gene3D" id="3.90.1640.30">
    <property type="match status" value="1"/>
</dbReference>
<proteinExistence type="predicted"/>
<dbReference type="PANTHER" id="PTHR30255:SF2">
    <property type="entry name" value="SINGLE-STRANDED-DNA-SPECIFIC EXONUCLEASE RECJ"/>
    <property type="match status" value="1"/>
</dbReference>
<feature type="domain" description="Single-stranded-DNA-specific exonuclease RecJ C-terminal" evidence="4">
    <location>
        <begin position="363"/>
        <end position="480"/>
    </location>
</feature>
<evidence type="ECO:0000313" key="7">
    <source>
        <dbReference type="Proteomes" id="UP001281447"/>
    </source>
</evidence>
<evidence type="ECO:0000313" key="6">
    <source>
        <dbReference type="EMBL" id="MDY0396843.1"/>
    </source>
</evidence>
<dbReference type="GO" id="GO:0004527">
    <property type="term" value="F:exonuclease activity"/>
    <property type="evidence" value="ECO:0007669"/>
    <property type="project" value="UniProtKB-KW"/>
</dbReference>
<feature type="domain" description="DHHA1" evidence="3">
    <location>
        <begin position="142"/>
        <end position="236"/>
    </location>
</feature>
<sequence length="495" mass="55254">MAFKFAQYLLGYFPAHLLDLVAIGTIADLVPLVNENRILAFHGLRQLSVTQRKGLAALKKCCGLQGEVTEEHVGFQIGPHLNAVGRLQDADLAVQLLMTDNEEEAEELASMVQTLNKERKKIVAEIADEAKNMLLHTSDEDGVIVVAQKGWNEGVLGIVASRLVRDYDRPAIVLSINEETGTAKGSARSIPAFDLFQGCMEVNHLFLNFGGHSQAAGMTLKLENIEKLRNELNGIIHMKLSPEDFKQELLIDAALQPSDVTLELIKEIGRLAPFGMKNNKPVFLLSGIPFGIRKLGNGNKHLKMQFENAGTSIDGIGFGLGEWADFITPNAGVSVAGQLAVNEWNGVRKPQIIMQDLRIDDWQLFDHRGKKSRDMTSYLQRSSHPAVISHTDEIEKGWGLVHVQKTTYTCAESELGQVTDIFLFDLPDDLQQLEKIVKKIRPVNIHACFYVQNSSYLTVFPGRNEFKKLYAYIFKRKKNRFKNGYGNAGCSHWIE</sequence>
<keyword evidence="6" id="KW-0540">Nuclease</keyword>
<keyword evidence="7" id="KW-1185">Reference proteome</keyword>